<evidence type="ECO:0000256" key="9">
    <source>
        <dbReference type="ARBA" id="ARBA00022840"/>
    </source>
</evidence>
<feature type="transmembrane region" description="Helical" evidence="15">
    <location>
        <begin position="54"/>
        <end position="78"/>
    </location>
</feature>
<dbReference type="InterPro" id="IPR011006">
    <property type="entry name" value="CheY-like_superfamily"/>
</dbReference>
<accession>A0ABT2A4P8</accession>
<dbReference type="SMART" id="SM00387">
    <property type="entry name" value="HATPase_c"/>
    <property type="match status" value="1"/>
</dbReference>
<keyword evidence="4 13" id="KW-0597">Phosphoprotein</keyword>
<gene>
    <name evidence="18" type="ORF">NX782_08115</name>
</gene>
<comment type="caution">
    <text evidence="18">The sequence shown here is derived from an EMBL/GenBank/DDBJ whole genome shotgun (WGS) entry which is preliminary data.</text>
</comment>
<evidence type="ECO:0000256" key="1">
    <source>
        <dbReference type="ARBA" id="ARBA00000085"/>
    </source>
</evidence>
<dbReference type="Pfam" id="PF02518">
    <property type="entry name" value="HATPase_c"/>
    <property type="match status" value="1"/>
</dbReference>
<evidence type="ECO:0000256" key="8">
    <source>
        <dbReference type="ARBA" id="ARBA00022777"/>
    </source>
</evidence>
<dbReference type="Gene3D" id="3.30.565.10">
    <property type="entry name" value="Histidine kinase-like ATPase, C-terminal domain"/>
    <property type="match status" value="1"/>
</dbReference>
<feature type="modified residue" description="4-aspartylphosphate" evidence="13">
    <location>
        <position position="436"/>
    </location>
</feature>
<proteinExistence type="predicted"/>
<keyword evidence="5" id="KW-0808">Transferase</keyword>
<dbReference type="InterPro" id="IPR005467">
    <property type="entry name" value="His_kinase_dom"/>
</dbReference>
<keyword evidence="12 15" id="KW-0472">Membrane</keyword>
<keyword evidence="9 18" id="KW-0067">ATP-binding</keyword>
<keyword evidence="7" id="KW-0547">Nucleotide-binding</keyword>
<dbReference type="SMART" id="SM00448">
    <property type="entry name" value="REC"/>
    <property type="match status" value="1"/>
</dbReference>
<evidence type="ECO:0000259" key="17">
    <source>
        <dbReference type="PROSITE" id="PS50110"/>
    </source>
</evidence>
<feature type="transmembrane region" description="Helical" evidence="15">
    <location>
        <begin position="90"/>
        <end position="109"/>
    </location>
</feature>
<dbReference type="PANTHER" id="PTHR43547">
    <property type="entry name" value="TWO-COMPONENT HISTIDINE KINASE"/>
    <property type="match status" value="1"/>
</dbReference>
<sequence>MPISSPFRSTSRVSAYLLALLGVLLATLVRYEMGPVLGGTIPVVLYTVPVALAALHGGFGPGLFATLTGALVSDFLFIEPVYRFSLESQSSVVVILSFLVTGLTISYFGHRMKTLQGSLAEQASKLAAANRELEQSDRRKDEFLAMLAHELRNPLAGISTAAELLKRARDAQPRTVQTGEIIGRQVRHMTKLVDDLLDVSRVTRGLVMIEKKAVDLKDAVQGAVEQVKASLAARRQHLTLDLADGDILVCGDRIRLTQVISNLLANASKYSPEERTVRVVLRATAEQVELAVADDGQGIDASLLPHVFDLFVQAERTPDRAQGGLGIGLALVRRIVELHEGSVTAHSDGAGKGSRFTVALPRLARAAGSPEGSQGAAPAQPMPQGMRILVVDDNQDAADTVALLLEACGHSVSVAYGAAAALARAGAERFDAVILDIGLPDTDGRALCRTLRARPQLRGTVFIALSGYGQEQDRRASMEAGFARHLVKPVDTGALIEALGAGRGVEFEPTHRH</sequence>
<dbReference type="InterPro" id="IPR025201">
    <property type="entry name" value="KdpD_TM"/>
</dbReference>
<dbReference type="EC" id="2.7.13.3" evidence="3"/>
<evidence type="ECO:0000313" key="18">
    <source>
        <dbReference type="EMBL" id="MCS0589169.1"/>
    </source>
</evidence>
<feature type="domain" description="Response regulatory" evidence="17">
    <location>
        <begin position="387"/>
        <end position="503"/>
    </location>
</feature>
<evidence type="ECO:0000256" key="7">
    <source>
        <dbReference type="ARBA" id="ARBA00022741"/>
    </source>
</evidence>
<reference evidence="18 19" key="1">
    <citation type="submission" date="2022-08" db="EMBL/GenBank/DDBJ databases">
        <title>Reclassification of Massilia species as members of the genera Telluria, Duganella, Pseudoduganella, Mokoshia gen. nov. and Zemynaea gen. nov. using orthogonal and non-orthogonal genome-based approaches.</title>
        <authorList>
            <person name="Bowman J.P."/>
        </authorList>
    </citation>
    <scope>NUCLEOTIDE SEQUENCE [LARGE SCALE GENOMIC DNA]</scope>
    <source>
        <strain evidence="18 19">LMG 28164</strain>
    </source>
</reference>
<evidence type="ECO:0000256" key="4">
    <source>
        <dbReference type="ARBA" id="ARBA00022553"/>
    </source>
</evidence>
<keyword evidence="19" id="KW-1185">Reference proteome</keyword>
<dbReference type="InterPro" id="IPR036890">
    <property type="entry name" value="HATPase_C_sf"/>
</dbReference>
<dbReference type="CDD" id="cd00082">
    <property type="entry name" value="HisKA"/>
    <property type="match status" value="1"/>
</dbReference>
<keyword evidence="6 15" id="KW-0812">Transmembrane</keyword>
<evidence type="ECO:0000256" key="5">
    <source>
        <dbReference type="ARBA" id="ARBA00022679"/>
    </source>
</evidence>
<feature type="coiled-coil region" evidence="14">
    <location>
        <begin position="112"/>
        <end position="146"/>
    </location>
</feature>
<dbReference type="InterPro" id="IPR038318">
    <property type="entry name" value="KdpD_sf"/>
</dbReference>
<comment type="catalytic activity">
    <reaction evidence="1">
        <text>ATP + protein L-histidine = ADP + protein N-phospho-L-histidine.</text>
        <dbReference type="EC" id="2.7.13.3"/>
    </reaction>
</comment>
<keyword evidence="11" id="KW-0902">Two-component regulatory system</keyword>
<dbReference type="SUPFAM" id="SSF55874">
    <property type="entry name" value="ATPase domain of HSP90 chaperone/DNA topoisomerase II/histidine kinase"/>
    <property type="match status" value="1"/>
</dbReference>
<evidence type="ECO:0000256" key="13">
    <source>
        <dbReference type="PROSITE-ProRule" id="PRU00169"/>
    </source>
</evidence>
<dbReference type="Gene3D" id="3.40.50.2300">
    <property type="match status" value="1"/>
</dbReference>
<evidence type="ECO:0000256" key="6">
    <source>
        <dbReference type="ARBA" id="ARBA00022692"/>
    </source>
</evidence>
<keyword evidence="8" id="KW-0418">Kinase</keyword>
<dbReference type="PROSITE" id="PS50110">
    <property type="entry name" value="RESPONSE_REGULATORY"/>
    <property type="match status" value="1"/>
</dbReference>
<dbReference type="InterPro" id="IPR036097">
    <property type="entry name" value="HisK_dim/P_sf"/>
</dbReference>
<dbReference type="Gene3D" id="1.10.287.130">
    <property type="match status" value="1"/>
</dbReference>
<evidence type="ECO:0000313" key="19">
    <source>
        <dbReference type="Proteomes" id="UP001205560"/>
    </source>
</evidence>
<evidence type="ECO:0000256" key="15">
    <source>
        <dbReference type="SAM" id="Phobius"/>
    </source>
</evidence>
<evidence type="ECO:0000256" key="11">
    <source>
        <dbReference type="ARBA" id="ARBA00023012"/>
    </source>
</evidence>
<dbReference type="EMBL" id="JANUGX010000007">
    <property type="protein sequence ID" value="MCS0589169.1"/>
    <property type="molecule type" value="Genomic_DNA"/>
</dbReference>
<dbReference type="InterPro" id="IPR003661">
    <property type="entry name" value="HisK_dim/P_dom"/>
</dbReference>
<dbReference type="PANTHER" id="PTHR43547:SF2">
    <property type="entry name" value="HYBRID SIGNAL TRANSDUCTION HISTIDINE KINASE C"/>
    <property type="match status" value="1"/>
</dbReference>
<dbReference type="InterPro" id="IPR004358">
    <property type="entry name" value="Sig_transdc_His_kin-like_C"/>
</dbReference>
<feature type="domain" description="Histidine kinase" evidence="16">
    <location>
        <begin position="146"/>
        <end position="364"/>
    </location>
</feature>
<evidence type="ECO:0000256" key="14">
    <source>
        <dbReference type="SAM" id="Coils"/>
    </source>
</evidence>
<name>A0ABT2A4P8_9BURK</name>
<evidence type="ECO:0000256" key="2">
    <source>
        <dbReference type="ARBA" id="ARBA00004141"/>
    </source>
</evidence>
<dbReference type="Gene3D" id="1.20.120.620">
    <property type="entry name" value="Backbone structure of the membrane domain of e. Coli histidine kinase receptor kdpd"/>
    <property type="match status" value="1"/>
</dbReference>
<dbReference type="InterPro" id="IPR003594">
    <property type="entry name" value="HATPase_dom"/>
</dbReference>
<dbReference type="SUPFAM" id="SSF52172">
    <property type="entry name" value="CheY-like"/>
    <property type="match status" value="1"/>
</dbReference>
<dbReference type="Pfam" id="PF00072">
    <property type="entry name" value="Response_reg"/>
    <property type="match status" value="1"/>
</dbReference>
<evidence type="ECO:0000259" key="16">
    <source>
        <dbReference type="PROSITE" id="PS50109"/>
    </source>
</evidence>
<evidence type="ECO:0000256" key="3">
    <source>
        <dbReference type="ARBA" id="ARBA00012438"/>
    </source>
</evidence>
<keyword evidence="10 15" id="KW-1133">Transmembrane helix</keyword>
<comment type="subcellular location">
    <subcellularLocation>
        <location evidence="2">Membrane</location>
        <topology evidence="2">Multi-pass membrane protein</topology>
    </subcellularLocation>
</comment>
<dbReference type="Pfam" id="PF13493">
    <property type="entry name" value="DUF4118"/>
    <property type="match status" value="1"/>
</dbReference>
<protein>
    <recommendedName>
        <fullName evidence="3">histidine kinase</fullName>
        <ecNumber evidence="3">2.7.13.3</ecNumber>
    </recommendedName>
</protein>
<keyword evidence="14" id="KW-0175">Coiled coil</keyword>
<dbReference type="SMART" id="SM00388">
    <property type="entry name" value="HisKA"/>
    <property type="match status" value="1"/>
</dbReference>
<dbReference type="PROSITE" id="PS50109">
    <property type="entry name" value="HIS_KIN"/>
    <property type="match status" value="1"/>
</dbReference>
<organism evidence="18 19">
    <name type="scientific">Massilia norwichensis</name>
    <dbReference type="NCBI Taxonomy" id="1442366"/>
    <lineage>
        <taxon>Bacteria</taxon>
        <taxon>Pseudomonadati</taxon>
        <taxon>Pseudomonadota</taxon>
        <taxon>Betaproteobacteria</taxon>
        <taxon>Burkholderiales</taxon>
        <taxon>Oxalobacteraceae</taxon>
        <taxon>Telluria group</taxon>
        <taxon>Massilia</taxon>
    </lineage>
</organism>
<dbReference type="SUPFAM" id="SSF47384">
    <property type="entry name" value="Homodimeric domain of signal transducing histidine kinase"/>
    <property type="match status" value="1"/>
</dbReference>
<evidence type="ECO:0000256" key="12">
    <source>
        <dbReference type="ARBA" id="ARBA00023136"/>
    </source>
</evidence>
<dbReference type="GO" id="GO:0005524">
    <property type="term" value="F:ATP binding"/>
    <property type="evidence" value="ECO:0007669"/>
    <property type="project" value="UniProtKB-KW"/>
</dbReference>
<dbReference type="Pfam" id="PF00512">
    <property type="entry name" value="HisKA"/>
    <property type="match status" value="1"/>
</dbReference>
<dbReference type="CDD" id="cd00075">
    <property type="entry name" value="HATPase"/>
    <property type="match status" value="1"/>
</dbReference>
<dbReference type="CDD" id="cd17580">
    <property type="entry name" value="REC_2_DhkD-like"/>
    <property type="match status" value="1"/>
</dbReference>
<dbReference type="Proteomes" id="UP001205560">
    <property type="component" value="Unassembled WGS sequence"/>
</dbReference>
<dbReference type="PRINTS" id="PR00344">
    <property type="entry name" value="BCTRLSENSOR"/>
</dbReference>
<evidence type="ECO:0000256" key="10">
    <source>
        <dbReference type="ARBA" id="ARBA00022989"/>
    </source>
</evidence>
<dbReference type="InterPro" id="IPR001789">
    <property type="entry name" value="Sig_transdc_resp-reg_receiver"/>
</dbReference>
<dbReference type="RefSeq" id="WP_258844938.1">
    <property type="nucleotide sequence ID" value="NZ_JANUGX010000007.1"/>
</dbReference>